<dbReference type="Pfam" id="PF00595">
    <property type="entry name" value="PDZ"/>
    <property type="match status" value="1"/>
</dbReference>
<dbReference type="InterPro" id="IPR020992">
    <property type="entry name" value="Tail_Prtase_C"/>
</dbReference>
<dbReference type="InterPro" id="IPR004447">
    <property type="entry name" value="Peptidase_S41A"/>
</dbReference>
<dbReference type="CDD" id="cd07560">
    <property type="entry name" value="Peptidase_S41_CPP"/>
    <property type="match status" value="1"/>
</dbReference>
<dbReference type="GO" id="GO:0004175">
    <property type="term" value="F:endopeptidase activity"/>
    <property type="evidence" value="ECO:0007669"/>
    <property type="project" value="TreeGrafter"/>
</dbReference>
<evidence type="ECO:0000313" key="9">
    <source>
        <dbReference type="Proteomes" id="UP000241788"/>
    </source>
</evidence>
<dbReference type="InterPro" id="IPR001478">
    <property type="entry name" value="PDZ"/>
</dbReference>
<gene>
    <name evidence="8" type="ORF">SAMN05421546_0720</name>
</gene>
<keyword evidence="2 5" id="KW-0645">Protease</keyword>
<evidence type="ECO:0000313" key="8">
    <source>
        <dbReference type="EMBL" id="SIQ16613.1"/>
    </source>
</evidence>
<dbReference type="GO" id="GO:0007165">
    <property type="term" value="P:signal transduction"/>
    <property type="evidence" value="ECO:0007669"/>
    <property type="project" value="TreeGrafter"/>
</dbReference>
<dbReference type="SMART" id="SM00245">
    <property type="entry name" value="TSPc"/>
    <property type="match status" value="1"/>
</dbReference>
<dbReference type="InterPro" id="IPR036034">
    <property type="entry name" value="PDZ_sf"/>
</dbReference>
<feature type="signal peptide" evidence="6">
    <location>
        <begin position="1"/>
        <end position="23"/>
    </location>
</feature>
<dbReference type="GO" id="GO:0006508">
    <property type="term" value="P:proteolysis"/>
    <property type="evidence" value="ECO:0007669"/>
    <property type="project" value="UniProtKB-KW"/>
</dbReference>
<dbReference type="NCBIfam" id="TIGR00225">
    <property type="entry name" value="prc"/>
    <property type="match status" value="1"/>
</dbReference>
<dbReference type="InterPro" id="IPR029045">
    <property type="entry name" value="ClpP/crotonase-like_dom_sf"/>
</dbReference>
<dbReference type="InterPro" id="IPR005151">
    <property type="entry name" value="Tail-specific_protease"/>
</dbReference>
<dbReference type="AlphaFoldDB" id="A0A1N6QIZ5"/>
<evidence type="ECO:0000256" key="6">
    <source>
        <dbReference type="SAM" id="SignalP"/>
    </source>
</evidence>
<protein>
    <submittedName>
        <fullName evidence="8">C-terminal processing peptidase-1. Serine peptidase. MEROPS family S41A</fullName>
    </submittedName>
</protein>
<evidence type="ECO:0000259" key="7">
    <source>
        <dbReference type="PROSITE" id="PS50106"/>
    </source>
</evidence>
<evidence type="ECO:0000256" key="4">
    <source>
        <dbReference type="ARBA" id="ARBA00022825"/>
    </source>
</evidence>
<evidence type="ECO:0000256" key="5">
    <source>
        <dbReference type="RuleBase" id="RU004404"/>
    </source>
</evidence>
<evidence type="ECO:0000256" key="1">
    <source>
        <dbReference type="ARBA" id="ARBA00009179"/>
    </source>
</evidence>
<dbReference type="Pfam" id="PF17804">
    <property type="entry name" value="TSP_NTD"/>
    <property type="match status" value="1"/>
</dbReference>
<dbReference type="PROSITE" id="PS50106">
    <property type="entry name" value="PDZ"/>
    <property type="match status" value="1"/>
</dbReference>
<proteinExistence type="inferred from homology"/>
<reference evidence="9" key="1">
    <citation type="submission" date="2017-01" db="EMBL/GenBank/DDBJ databases">
        <authorList>
            <person name="Varghese N."/>
            <person name="Submissions S."/>
        </authorList>
    </citation>
    <scope>NUCLEOTIDE SEQUENCE [LARGE SCALE GENOMIC DNA]</scope>
    <source>
        <strain evidence="9">UM1</strain>
    </source>
</reference>
<dbReference type="CDD" id="cd06782">
    <property type="entry name" value="cpPDZ_CPP-like"/>
    <property type="match status" value="1"/>
</dbReference>
<evidence type="ECO:0000256" key="3">
    <source>
        <dbReference type="ARBA" id="ARBA00022801"/>
    </source>
</evidence>
<feature type="domain" description="PDZ" evidence="7">
    <location>
        <begin position="252"/>
        <end position="319"/>
    </location>
</feature>
<keyword evidence="6" id="KW-0732">Signal</keyword>
<dbReference type="GO" id="GO:0030288">
    <property type="term" value="C:outer membrane-bounded periplasmic space"/>
    <property type="evidence" value="ECO:0007669"/>
    <property type="project" value="TreeGrafter"/>
</dbReference>
<evidence type="ECO:0000256" key="2">
    <source>
        <dbReference type="ARBA" id="ARBA00022670"/>
    </source>
</evidence>
<organism evidence="8 9">
    <name type="scientific">Solilutibacter tolerans</name>
    <dbReference type="NCBI Taxonomy" id="1604334"/>
    <lineage>
        <taxon>Bacteria</taxon>
        <taxon>Pseudomonadati</taxon>
        <taxon>Pseudomonadota</taxon>
        <taxon>Gammaproteobacteria</taxon>
        <taxon>Lysobacterales</taxon>
        <taxon>Lysobacteraceae</taxon>
        <taxon>Solilutibacter</taxon>
    </lineage>
</organism>
<dbReference type="SUPFAM" id="SSF52096">
    <property type="entry name" value="ClpP/crotonase"/>
    <property type="match status" value="1"/>
</dbReference>
<dbReference type="EMBL" id="FTLW01000002">
    <property type="protein sequence ID" value="SIQ16613.1"/>
    <property type="molecule type" value="Genomic_DNA"/>
</dbReference>
<dbReference type="Pfam" id="PF11818">
    <property type="entry name" value="DUF3340"/>
    <property type="match status" value="1"/>
</dbReference>
<dbReference type="GO" id="GO:0008236">
    <property type="term" value="F:serine-type peptidase activity"/>
    <property type="evidence" value="ECO:0007669"/>
    <property type="project" value="UniProtKB-KW"/>
</dbReference>
<keyword evidence="9" id="KW-1185">Reference proteome</keyword>
<dbReference type="Proteomes" id="UP000241788">
    <property type="component" value="Unassembled WGS sequence"/>
</dbReference>
<dbReference type="SMART" id="SM00228">
    <property type="entry name" value="PDZ"/>
    <property type="match status" value="1"/>
</dbReference>
<dbReference type="PANTHER" id="PTHR32060">
    <property type="entry name" value="TAIL-SPECIFIC PROTEASE"/>
    <property type="match status" value="1"/>
</dbReference>
<dbReference type="SUPFAM" id="SSF50156">
    <property type="entry name" value="PDZ domain-like"/>
    <property type="match status" value="1"/>
</dbReference>
<dbReference type="STRING" id="1604334.SAMN05421546_0720"/>
<dbReference type="Pfam" id="PF03572">
    <property type="entry name" value="Peptidase_S41"/>
    <property type="match status" value="1"/>
</dbReference>
<dbReference type="FunFam" id="3.90.226.10:FF:000090">
    <property type="entry name" value="Tail-specific protease"/>
    <property type="match status" value="1"/>
</dbReference>
<comment type="similarity">
    <text evidence="1 5">Belongs to the peptidase S41A family.</text>
</comment>
<dbReference type="InterPro" id="IPR040573">
    <property type="entry name" value="TSP_N"/>
</dbReference>
<dbReference type="Gene3D" id="2.30.42.10">
    <property type="match status" value="1"/>
</dbReference>
<dbReference type="PANTHER" id="PTHR32060:SF22">
    <property type="entry name" value="CARBOXYL-TERMINAL-PROCESSING PEPTIDASE 3, CHLOROPLASTIC"/>
    <property type="match status" value="1"/>
</dbReference>
<keyword evidence="4 5" id="KW-0720">Serine protease</keyword>
<keyword evidence="3 5" id="KW-0378">Hydrolase</keyword>
<accession>A0A1N6QIZ5</accession>
<sequence>MMKLRPTLLALALAAPISLLAMADSPRTQAPATMQALVPTQQQADTSAIVHGLLSDSRYAYRPRVLDASLGAEVWKRYLEALDPSKVYLTQQDIASVPDAPAKAVAAVKEGDYAPMYSVFDIYRKRVVERSNYVRGLLKQDIFDFTGNDRYDYDREDVAWSDAAALDVQWKQSVRSDWLRLKLAGKQPDEIRKTLDKRYANMVTMIDDLNAEDIFQTALNAYTGSIDPHTDYFNPRAAERFNQSMSLSLEGIGAQLQKRDDIVTIMELIPGGPAARSNLLKPGDRIVGVGQGEKGAMEDVIGWRIDDVVAKIKGAKGTVVQLDILPAEMGIDAKPNRIQLTRDKVVLADSKAKGEVIQLPGVDGAPARRIGVIKVPAFYQDFDARRSRNGDYVSVSRDVAEILAKFNADKLDGVVVDLRNNGGGSLDEAVNMTGLFIDKGPVVQERQAGGRITVRSDRDDSVQWEGPLAVLINRASASASEIFAGAIQDYGRGLIIGETSFGKGTVQAMVDLDRVVPDRSQDQYGDVKLTVAEFFRPSGSSTQNKGVSPDIAFPATLDADEYGESTYDNALPWSKIDEAPHATYGQFAGLLPELKRLHDIRSADDVEYQWRVEDAAEFRAQREKKWISLNEAERRVERDKEDAKRKFRQAERKRLGLDLDPLADDGADDGLQYNERDVAREAEREKLADKAPDPLLREAAAILGDAARMLDGDRALAAQVLPKSTQAGNWAK</sequence>
<name>A0A1N6QIZ5_9GAMM</name>
<dbReference type="Gene3D" id="3.90.226.10">
    <property type="entry name" value="2-enoyl-CoA Hydratase, Chain A, domain 1"/>
    <property type="match status" value="1"/>
</dbReference>
<feature type="chain" id="PRO_5009937721" evidence="6">
    <location>
        <begin position="24"/>
        <end position="732"/>
    </location>
</feature>